<dbReference type="PANTHER" id="PTHR24353">
    <property type="entry name" value="CYCLIC NUCLEOTIDE-DEPENDENT PROTEIN KINASE"/>
    <property type="match status" value="1"/>
</dbReference>
<dbReference type="InterPro" id="IPR000719">
    <property type="entry name" value="Prot_kinase_dom"/>
</dbReference>
<feature type="compositionally biased region" description="Acidic residues" evidence="8">
    <location>
        <begin position="301"/>
        <end position="312"/>
    </location>
</feature>
<evidence type="ECO:0000256" key="8">
    <source>
        <dbReference type="SAM" id="MobiDB-lite"/>
    </source>
</evidence>
<dbReference type="CDD" id="cd05580">
    <property type="entry name" value="STKc_PKA_like"/>
    <property type="match status" value="1"/>
</dbReference>
<dbReference type="PROSITE" id="PS50011">
    <property type="entry name" value="PROTEIN_KINASE_DOM"/>
    <property type="match status" value="1"/>
</dbReference>
<dbReference type="PROSITE" id="PS51285">
    <property type="entry name" value="AGC_KINASE_CTER"/>
    <property type="match status" value="1"/>
</dbReference>
<dbReference type="GO" id="GO:0005829">
    <property type="term" value="C:cytosol"/>
    <property type="evidence" value="ECO:0007669"/>
    <property type="project" value="TreeGrafter"/>
</dbReference>
<dbReference type="PROSITE" id="PS00108">
    <property type="entry name" value="PROTEIN_KINASE_ST"/>
    <property type="match status" value="1"/>
</dbReference>
<evidence type="ECO:0000313" key="11">
    <source>
        <dbReference type="EMBL" id="KAG9397177.1"/>
    </source>
</evidence>
<evidence type="ECO:0000256" key="5">
    <source>
        <dbReference type="ARBA" id="ARBA00022840"/>
    </source>
</evidence>
<dbReference type="OrthoDB" id="63267at2759"/>
<evidence type="ECO:0000313" key="12">
    <source>
        <dbReference type="EMBL" id="KAG9397179.1"/>
    </source>
</evidence>
<dbReference type="InterPro" id="IPR000961">
    <property type="entry name" value="AGC-kinase_C"/>
</dbReference>
<dbReference type="Proteomes" id="UP000717585">
    <property type="component" value="Unassembled WGS sequence"/>
</dbReference>
<evidence type="ECO:0000313" key="13">
    <source>
        <dbReference type="Proteomes" id="UP000717585"/>
    </source>
</evidence>
<dbReference type="EMBL" id="JAHDYR010000003">
    <property type="protein sequence ID" value="KAG9397177.1"/>
    <property type="molecule type" value="Genomic_DNA"/>
</dbReference>
<dbReference type="SMART" id="SM00220">
    <property type="entry name" value="S_TKc"/>
    <property type="match status" value="1"/>
</dbReference>
<evidence type="ECO:0000256" key="6">
    <source>
        <dbReference type="PROSITE-ProRule" id="PRU10141"/>
    </source>
</evidence>
<dbReference type="Pfam" id="PF00069">
    <property type="entry name" value="Pkinase"/>
    <property type="match status" value="1"/>
</dbReference>
<reference evidence="11" key="1">
    <citation type="submission" date="2021-05" db="EMBL/GenBank/DDBJ databases">
        <title>A free-living protist that lacks canonical eukaryotic 1 DNA replication and segregation systems.</title>
        <authorList>
            <person name="Salas-Leiva D.E."/>
            <person name="Tromer E.C."/>
            <person name="Curtis B.A."/>
            <person name="Jerlstrom-Hultqvist J."/>
            <person name="Kolisko M."/>
            <person name="Yi Z."/>
            <person name="Salas-Leiva J.S."/>
            <person name="Gallot-Lavallee L."/>
            <person name="Kops G.J.P.L."/>
            <person name="Archibald J.M."/>
            <person name="Simpson A.G.B."/>
            <person name="Roger A.J."/>
        </authorList>
    </citation>
    <scope>NUCLEOTIDE SEQUENCE</scope>
    <source>
        <strain evidence="11">BICM</strain>
    </source>
</reference>
<sequence length="334" mass="38336">MSADQLGDASELVLDDFEYLKTVGTGTFGRVRLVKHKVTGRFYAMKILDKKSVVQHRQVQHILNEKFILSSIQHPFIVNLAATFQTTRKLLMVLEYVPGGELFSHLRMREKFPLDIVRRYAAEIVLAFEYLHARNIVYRDLKPENLLLDEKGHIKITDFGFGKIINERTFTMCGTPEYLAPEIIQSRGHGKAVDWWALGILIYEMTAGYPPFYDADGDPYKTYEQILSQPVQFTSDFDSDTRSLVRHLLQKNKSQRLGNLHGGAQDVKQHRFFDGVNWDAIFQRRTDGPIIPKVKGADDTSNFEDYSEDDDLLDPAKQRRPLKFKGGVDPFVGF</sequence>
<evidence type="ECO:0000256" key="2">
    <source>
        <dbReference type="ARBA" id="ARBA00022679"/>
    </source>
</evidence>
<feature type="region of interest" description="Disordered" evidence="8">
    <location>
        <begin position="293"/>
        <end position="312"/>
    </location>
</feature>
<dbReference type="InterPro" id="IPR008271">
    <property type="entry name" value="Ser/Thr_kinase_AS"/>
</dbReference>
<dbReference type="InterPro" id="IPR011009">
    <property type="entry name" value="Kinase-like_dom_sf"/>
</dbReference>
<dbReference type="GO" id="GO:0004691">
    <property type="term" value="F:cAMP-dependent protein kinase activity"/>
    <property type="evidence" value="ECO:0007669"/>
    <property type="project" value="TreeGrafter"/>
</dbReference>
<dbReference type="SUPFAM" id="SSF56112">
    <property type="entry name" value="Protein kinase-like (PK-like)"/>
    <property type="match status" value="1"/>
</dbReference>
<dbReference type="GO" id="GO:0005524">
    <property type="term" value="F:ATP binding"/>
    <property type="evidence" value="ECO:0007669"/>
    <property type="project" value="UniProtKB-UniRule"/>
</dbReference>
<dbReference type="Gene3D" id="1.10.510.10">
    <property type="entry name" value="Transferase(Phosphotransferase) domain 1"/>
    <property type="match status" value="1"/>
</dbReference>
<evidence type="ECO:0000256" key="1">
    <source>
        <dbReference type="ARBA" id="ARBA00022527"/>
    </source>
</evidence>
<keyword evidence="13" id="KW-1185">Reference proteome</keyword>
<comment type="caution">
    <text evidence="11">The sequence shown here is derived from an EMBL/GenBank/DDBJ whole genome shotgun (WGS) entry which is preliminary data.</text>
</comment>
<keyword evidence="1 7" id="KW-0723">Serine/threonine-protein kinase</keyword>
<keyword evidence="5 6" id="KW-0067">ATP-binding</keyword>
<dbReference type="InterPro" id="IPR017441">
    <property type="entry name" value="Protein_kinase_ATP_BS"/>
</dbReference>
<protein>
    <submittedName>
        <fullName evidence="12">Protein kinase domain</fullName>
    </submittedName>
    <submittedName>
        <fullName evidence="11">cAMP-dependent protein kinase</fullName>
    </submittedName>
</protein>
<evidence type="ECO:0000259" key="10">
    <source>
        <dbReference type="PROSITE" id="PS51285"/>
    </source>
</evidence>
<evidence type="ECO:0000259" key="9">
    <source>
        <dbReference type="PROSITE" id="PS50011"/>
    </source>
</evidence>
<organism evidence="11 13">
    <name type="scientific">Carpediemonas membranifera</name>
    <dbReference type="NCBI Taxonomy" id="201153"/>
    <lineage>
        <taxon>Eukaryota</taxon>
        <taxon>Metamonada</taxon>
        <taxon>Carpediemonas-like organisms</taxon>
        <taxon>Carpediemonas</taxon>
    </lineage>
</organism>
<dbReference type="FunFam" id="3.30.200.20:FF:000005">
    <property type="entry name" value="cAMP-dependent protein kinase catalytic subunit"/>
    <property type="match status" value="1"/>
</dbReference>
<dbReference type="GO" id="GO:0005952">
    <property type="term" value="C:cAMP-dependent protein kinase complex"/>
    <property type="evidence" value="ECO:0007669"/>
    <property type="project" value="TreeGrafter"/>
</dbReference>
<feature type="binding site" evidence="6">
    <location>
        <position position="46"/>
    </location>
    <ligand>
        <name>ATP</name>
        <dbReference type="ChEBI" id="CHEBI:30616"/>
    </ligand>
</feature>
<gene>
    <name evidence="11" type="ORF">J8273_1086</name>
    <name evidence="12" type="ORF">J8273_1088</name>
</gene>
<feature type="domain" description="Protein kinase" evidence="9">
    <location>
        <begin position="17"/>
        <end position="273"/>
    </location>
</feature>
<dbReference type="Gene3D" id="3.30.200.20">
    <property type="entry name" value="Phosphorylase Kinase, domain 1"/>
    <property type="match status" value="1"/>
</dbReference>
<accession>A0A8J6E6J1</accession>
<dbReference type="PROSITE" id="PS00107">
    <property type="entry name" value="PROTEIN_KINASE_ATP"/>
    <property type="match status" value="1"/>
</dbReference>
<keyword evidence="4 11" id="KW-0418">Kinase</keyword>
<dbReference type="EMBL" id="JAHDYR010000003">
    <property type="protein sequence ID" value="KAG9397179.1"/>
    <property type="molecule type" value="Genomic_DNA"/>
</dbReference>
<evidence type="ECO:0000256" key="3">
    <source>
        <dbReference type="ARBA" id="ARBA00022741"/>
    </source>
</evidence>
<evidence type="ECO:0000256" key="7">
    <source>
        <dbReference type="RuleBase" id="RU000304"/>
    </source>
</evidence>
<keyword evidence="3 6" id="KW-0547">Nucleotide-binding</keyword>
<dbReference type="PANTHER" id="PTHR24353:SF37">
    <property type="entry name" value="CAMP-DEPENDENT PROTEIN KINASE CATALYTIC SUBUNIT PRKX"/>
    <property type="match status" value="1"/>
</dbReference>
<dbReference type="FunFam" id="1.10.510.10:FF:000005">
    <property type="entry name" value="cAMP-dependent protein kinase catalytic subunit alpha"/>
    <property type="match status" value="1"/>
</dbReference>
<proteinExistence type="inferred from homology"/>
<dbReference type="AlphaFoldDB" id="A0A8J6E6J1"/>
<evidence type="ECO:0000256" key="4">
    <source>
        <dbReference type="ARBA" id="ARBA00022777"/>
    </source>
</evidence>
<dbReference type="SMART" id="SM00133">
    <property type="entry name" value="S_TK_X"/>
    <property type="match status" value="1"/>
</dbReference>
<feature type="domain" description="AGC-kinase C-terminal" evidence="10">
    <location>
        <begin position="274"/>
        <end position="334"/>
    </location>
</feature>
<name>A0A8J6E6J1_9EUKA</name>
<keyword evidence="2" id="KW-0808">Transferase</keyword>
<comment type="similarity">
    <text evidence="7">Belongs to the protein kinase superfamily.</text>
</comment>